<dbReference type="Proteomes" id="UP000433181">
    <property type="component" value="Unassembled WGS sequence"/>
</dbReference>
<accession>A0A6I2U978</accession>
<dbReference type="RefSeq" id="WP_154406206.1">
    <property type="nucleotide sequence ID" value="NZ_VUNR01000004.1"/>
</dbReference>
<dbReference type="AlphaFoldDB" id="A0A6I2U978"/>
<evidence type="ECO:0000313" key="2">
    <source>
        <dbReference type="Proteomes" id="UP000433181"/>
    </source>
</evidence>
<evidence type="ECO:0000313" key="1">
    <source>
        <dbReference type="EMBL" id="MSU08063.1"/>
    </source>
</evidence>
<dbReference type="EMBL" id="VUNR01000004">
    <property type="protein sequence ID" value="MSU08063.1"/>
    <property type="molecule type" value="Genomic_DNA"/>
</dbReference>
<comment type="caution">
    <text evidence="1">The sequence shown here is derived from an EMBL/GenBank/DDBJ whole genome shotgun (WGS) entry which is preliminary data.</text>
</comment>
<sequence>MVNVHLARNYAMVRKGAEDIVNGKILEYEAKTIFQDGWREGYKQGLAEIREEIREEIITAMLCEGINIDRVAQIVKMPVEQVMAIGKKVAVL</sequence>
<dbReference type="GeneID" id="96777977"/>
<proteinExistence type="predicted"/>
<gene>
    <name evidence="1" type="ORF">FYJ84_03530</name>
</gene>
<protein>
    <submittedName>
        <fullName evidence="1">Uncharacterized protein</fullName>
    </submittedName>
</protein>
<organism evidence="1 2">
    <name type="scientific">Anaerovibrio slackiae</name>
    <dbReference type="NCBI Taxonomy" id="2652309"/>
    <lineage>
        <taxon>Bacteria</taxon>
        <taxon>Bacillati</taxon>
        <taxon>Bacillota</taxon>
        <taxon>Negativicutes</taxon>
        <taxon>Selenomonadales</taxon>
        <taxon>Selenomonadaceae</taxon>
        <taxon>Anaerovibrio</taxon>
    </lineage>
</organism>
<name>A0A6I2U978_9FIRM</name>
<reference evidence="1 2" key="1">
    <citation type="submission" date="2019-08" db="EMBL/GenBank/DDBJ databases">
        <title>In-depth cultivation of the pig gut microbiome towards novel bacterial diversity and tailored functional studies.</title>
        <authorList>
            <person name="Wylensek D."/>
            <person name="Hitch T.C.A."/>
            <person name="Clavel T."/>
        </authorList>
    </citation>
    <scope>NUCLEOTIDE SEQUENCE [LARGE SCALE GENOMIC DNA]</scope>
    <source>
        <strain evidence="1 2">WCA-693-APC-5D-A</strain>
    </source>
</reference>
<keyword evidence="2" id="KW-1185">Reference proteome</keyword>